<dbReference type="PANTHER" id="PTHR30349:SF64">
    <property type="entry name" value="PROPHAGE INTEGRASE INTD-RELATED"/>
    <property type="match status" value="1"/>
</dbReference>
<evidence type="ECO:0000259" key="6">
    <source>
        <dbReference type="PROSITE" id="PS51898"/>
    </source>
</evidence>
<proteinExistence type="inferred from homology"/>
<organism evidence="7 8">
    <name type="scientific">Streptomyces polyasparticus</name>
    <dbReference type="NCBI Taxonomy" id="2767826"/>
    <lineage>
        <taxon>Bacteria</taxon>
        <taxon>Bacillati</taxon>
        <taxon>Actinomycetota</taxon>
        <taxon>Actinomycetes</taxon>
        <taxon>Kitasatosporales</taxon>
        <taxon>Streptomycetaceae</taxon>
        <taxon>Streptomyces</taxon>
    </lineage>
</organism>
<accession>A0ABR7SR57</accession>
<name>A0ABR7SR57_9ACTN</name>
<keyword evidence="4" id="KW-0233">DNA recombination</keyword>
<dbReference type="Pfam" id="PF00589">
    <property type="entry name" value="Phage_integrase"/>
    <property type="match status" value="1"/>
</dbReference>
<comment type="similarity">
    <text evidence="1">Belongs to the 'phage' integrase family.</text>
</comment>
<dbReference type="InterPro" id="IPR013762">
    <property type="entry name" value="Integrase-like_cat_sf"/>
</dbReference>
<evidence type="ECO:0000256" key="4">
    <source>
        <dbReference type="ARBA" id="ARBA00023172"/>
    </source>
</evidence>
<evidence type="ECO:0000313" key="8">
    <source>
        <dbReference type="Proteomes" id="UP000642284"/>
    </source>
</evidence>
<feature type="domain" description="Tyr recombinase" evidence="6">
    <location>
        <begin position="263"/>
        <end position="469"/>
    </location>
</feature>
<evidence type="ECO:0000256" key="5">
    <source>
        <dbReference type="SAM" id="MobiDB-lite"/>
    </source>
</evidence>
<dbReference type="PROSITE" id="PS51898">
    <property type="entry name" value="TYR_RECOMBINASE"/>
    <property type="match status" value="1"/>
</dbReference>
<evidence type="ECO:0000313" key="7">
    <source>
        <dbReference type="EMBL" id="MBC9717873.1"/>
    </source>
</evidence>
<dbReference type="InterPro" id="IPR050090">
    <property type="entry name" value="Tyrosine_recombinase_XerCD"/>
</dbReference>
<comment type="caution">
    <text evidence="7">The sequence shown here is derived from an EMBL/GenBank/DDBJ whole genome shotgun (WGS) entry which is preliminary data.</text>
</comment>
<dbReference type="InterPro" id="IPR011010">
    <property type="entry name" value="DNA_brk_join_enz"/>
</dbReference>
<dbReference type="CDD" id="cd01189">
    <property type="entry name" value="INT_ICEBs1_C_like"/>
    <property type="match status" value="1"/>
</dbReference>
<evidence type="ECO:0000256" key="1">
    <source>
        <dbReference type="ARBA" id="ARBA00008857"/>
    </source>
</evidence>
<feature type="compositionally biased region" description="Basic and acidic residues" evidence="5">
    <location>
        <begin position="491"/>
        <end position="500"/>
    </location>
</feature>
<dbReference type="InterPro" id="IPR010998">
    <property type="entry name" value="Integrase_recombinase_N"/>
</dbReference>
<protein>
    <submittedName>
        <fullName evidence="7">Site-specific integrase</fullName>
    </submittedName>
</protein>
<dbReference type="InterPro" id="IPR028259">
    <property type="entry name" value="AP2-like_int_N"/>
</dbReference>
<dbReference type="Proteomes" id="UP000642284">
    <property type="component" value="Unassembled WGS sequence"/>
</dbReference>
<keyword evidence="2" id="KW-0229">DNA integration</keyword>
<sequence length="510" mass="58170">MDGEGRPILNEDGTQKIGELGTQCPALKQRDHGSWYYYLELPAGVGGKRRRARKGGFATKKAAEDKAQEILDLARAGVEVLSDETVGEYLRRWLTGKQRIKKSTSHSYEDYLRLYFVPHLGHIKLRDLRTRHIEVMFTEIRKENEQRLADQEAADRARVAEHAAHKAWRDAHKPRPPELRARWKAAQAELKEALAKPRRTTEAGTQDRIKRALSSALETARKQRLITDNWVAYVELPSYRPPRPMVWTASRIAAWQQTGRKPGPVMVWRPEHTGRFLDSVVDDRLYPLWHLIAFHGLRRGEACALSWREVDFDSGIIRITEQIVAVAYEPHEGTPKSDQIRDITLDGETLELLRWWRARQLVERSEWEQKHEENPGQCGPYADSGRVFTQEGGAVYHPQFFSDRFRRLHVRAALPPVRLHDLRHGAATIALLAGVHIKVVQKKLGHSSIKVTGDIYTSVLEEVEKEAAEATLAAVPRTRRKMFENPAPEVDGDRGARDDPQEGQAEEVAA</sequence>
<dbReference type="Pfam" id="PF14659">
    <property type="entry name" value="Phage_int_SAM_3"/>
    <property type="match status" value="1"/>
</dbReference>
<dbReference type="PANTHER" id="PTHR30349">
    <property type="entry name" value="PHAGE INTEGRASE-RELATED"/>
    <property type="match status" value="1"/>
</dbReference>
<dbReference type="SUPFAM" id="SSF56349">
    <property type="entry name" value="DNA breaking-rejoining enzymes"/>
    <property type="match status" value="1"/>
</dbReference>
<evidence type="ECO:0000256" key="2">
    <source>
        <dbReference type="ARBA" id="ARBA00022908"/>
    </source>
</evidence>
<dbReference type="Gene3D" id="1.10.443.10">
    <property type="entry name" value="Intergrase catalytic core"/>
    <property type="match status" value="1"/>
</dbReference>
<dbReference type="InterPro" id="IPR004107">
    <property type="entry name" value="Integrase_SAM-like_N"/>
</dbReference>
<keyword evidence="8" id="KW-1185">Reference proteome</keyword>
<evidence type="ECO:0000256" key="3">
    <source>
        <dbReference type="ARBA" id="ARBA00023125"/>
    </source>
</evidence>
<dbReference type="RefSeq" id="WP_187818311.1">
    <property type="nucleotide sequence ID" value="NZ_JACTVJ010000021.1"/>
</dbReference>
<keyword evidence="3" id="KW-0238">DNA-binding</keyword>
<dbReference type="EMBL" id="JACTVJ010000021">
    <property type="protein sequence ID" value="MBC9717873.1"/>
    <property type="molecule type" value="Genomic_DNA"/>
</dbReference>
<reference evidence="7 8" key="1">
    <citation type="submission" date="2020-08" db="EMBL/GenBank/DDBJ databases">
        <title>Genemic of Streptomyces polyaspartic.</title>
        <authorList>
            <person name="Liu W."/>
        </authorList>
    </citation>
    <scope>NUCLEOTIDE SEQUENCE [LARGE SCALE GENOMIC DNA]</scope>
    <source>
        <strain evidence="7 8">TRM66268-LWL</strain>
    </source>
</reference>
<dbReference type="Pfam" id="PF14657">
    <property type="entry name" value="Arm-DNA-bind_4"/>
    <property type="match status" value="1"/>
</dbReference>
<feature type="region of interest" description="Disordered" evidence="5">
    <location>
        <begin position="476"/>
        <end position="510"/>
    </location>
</feature>
<dbReference type="InterPro" id="IPR002104">
    <property type="entry name" value="Integrase_catalytic"/>
</dbReference>
<gene>
    <name evidence="7" type="ORF">H9Y04_35615</name>
</gene>
<dbReference type="Gene3D" id="1.10.150.130">
    <property type="match status" value="1"/>
</dbReference>